<evidence type="ECO:0000259" key="1">
    <source>
        <dbReference type="Pfam" id="PF17789"/>
    </source>
</evidence>
<organism evidence="2 3">
    <name type="scientific">Scomber scombrus</name>
    <name type="common">Atlantic mackerel</name>
    <name type="synonym">Scomber vernalis</name>
    <dbReference type="NCBI Taxonomy" id="13677"/>
    <lineage>
        <taxon>Eukaryota</taxon>
        <taxon>Metazoa</taxon>
        <taxon>Chordata</taxon>
        <taxon>Craniata</taxon>
        <taxon>Vertebrata</taxon>
        <taxon>Euteleostomi</taxon>
        <taxon>Actinopterygii</taxon>
        <taxon>Neopterygii</taxon>
        <taxon>Teleostei</taxon>
        <taxon>Neoteleostei</taxon>
        <taxon>Acanthomorphata</taxon>
        <taxon>Pelagiaria</taxon>
        <taxon>Scombriformes</taxon>
        <taxon>Scombridae</taxon>
        <taxon>Scomber</taxon>
    </lineage>
</organism>
<dbReference type="InterPro" id="IPR013783">
    <property type="entry name" value="Ig-like_fold"/>
</dbReference>
<feature type="non-terminal residue" evidence="2">
    <location>
        <position position="56"/>
    </location>
</feature>
<comment type="caution">
    <text evidence="2">The sequence shown here is derived from an EMBL/GenBank/DDBJ whole genome shotgun (WGS) entry which is preliminary data.</text>
</comment>
<dbReference type="Gene3D" id="2.60.40.10">
    <property type="entry name" value="Immunoglobulins"/>
    <property type="match status" value="1"/>
</dbReference>
<keyword evidence="3" id="KW-1185">Reference proteome</keyword>
<name>A0AAV1QLC8_SCOSC</name>
<feature type="domain" description="Macroglobulin" evidence="1">
    <location>
        <begin position="3"/>
        <end position="56"/>
    </location>
</feature>
<accession>A0AAV1QLC8</accession>
<dbReference type="Proteomes" id="UP001314229">
    <property type="component" value="Unassembled WGS sequence"/>
</dbReference>
<feature type="non-terminal residue" evidence="2">
    <location>
        <position position="1"/>
    </location>
</feature>
<evidence type="ECO:0000313" key="2">
    <source>
        <dbReference type="EMBL" id="CAK6984303.1"/>
    </source>
</evidence>
<protein>
    <submittedName>
        <fullName evidence="2">Alpha-2-macroglobulin-like</fullName>
    </submittedName>
</protein>
<dbReference type="EMBL" id="CAWUFR010001747">
    <property type="protein sequence ID" value="CAK6984303.1"/>
    <property type="molecule type" value="Genomic_DNA"/>
</dbReference>
<dbReference type="InterPro" id="IPR040839">
    <property type="entry name" value="MG4"/>
</dbReference>
<proteinExistence type="predicted"/>
<reference evidence="2 3" key="1">
    <citation type="submission" date="2024-01" db="EMBL/GenBank/DDBJ databases">
        <authorList>
            <person name="Alioto T."/>
            <person name="Alioto T."/>
            <person name="Gomez Garrido J."/>
        </authorList>
    </citation>
    <scope>NUCLEOTIDE SEQUENCE [LARGE SCALE GENOMIC DNA]</scope>
</reference>
<dbReference type="AlphaFoldDB" id="A0AAV1QLC8"/>
<sequence>VKAVYFNDTPIPDKLVYLFLGERRSARDRQNLTTDSNGIATFSLNTTNHNDKIQLR</sequence>
<gene>
    <name evidence="2" type="ORF">FSCOSCO3_A028058</name>
</gene>
<dbReference type="Pfam" id="PF17789">
    <property type="entry name" value="MG4"/>
    <property type="match status" value="1"/>
</dbReference>
<evidence type="ECO:0000313" key="3">
    <source>
        <dbReference type="Proteomes" id="UP001314229"/>
    </source>
</evidence>